<accession>X1ED72</accession>
<proteinExistence type="predicted"/>
<feature type="non-terminal residue" evidence="1">
    <location>
        <position position="1"/>
    </location>
</feature>
<dbReference type="EMBL" id="BART01035982">
    <property type="protein sequence ID" value="GAH06613.1"/>
    <property type="molecule type" value="Genomic_DNA"/>
</dbReference>
<organism evidence="1">
    <name type="scientific">marine sediment metagenome</name>
    <dbReference type="NCBI Taxonomy" id="412755"/>
    <lineage>
        <taxon>unclassified sequences</taxon>
        <taxon>metagenomes</taxon>
        <taxon>ecological metagenomes</taxon>
    </lineage>
</organism>
<evidence type="ECO:0000313" key="1">
    <source>
        <dbReference type="EMBL" id="GAH06613.1"/>
    </source>
</evidence>
<sequence>HCLSFTRAQDKGHLNEIQQFGESINNGSGYPIALWQLIQATKISFEVEKQISSSK</sequence>
<name>X1ED72_9ZZZZ</name>
<reference evidence="1" key="1">
    <citation type="journal article" date="2014" name="Front. Microbiol.">
        <title>High frequency of phylogenetically diverse reductive dehalogenase-homologous genes in deep subseafloor sedimentary metagenomes.</title>
        <authorList>
            <person name="Kawai M."/>
            <person name="Futagami T."/>
            <person name="Toyoda A."/>
            <person name="Takaki Y."/>
            <person name="Nishi S."/>
            <person name="Hori S."/>
            <person name="Arai W."/>
            <person name="Tsubouchi T."/>
            <person name="Morono Y."/>
            <person name="Uchiyama I."/>
            <person name="Ito T."/>
            <person name="Fujiyama A."/>
            <person name="Inagaki F."/>
            <person name="Takami H."/>
        </authorList>
    </citation>
    <scope>NUCLEOTIDE SEQUENCE</scope>
    <source>
        <strain evidence="1">Expedition CK06-06</strain>
    </source>
</reference>
<dbReference type="AlphaFoldDB" id="X1ED72"/>
<comment type="caution">
    <text evidence="1">The sequence shown here is derived from an EMBL/GenBank/DDBJ whole genome shotgun (WGS) entry which is preliminary data.</text>
</comment>
<protein>
    <submittedName>
        <fullName evidence="1">Uncharacterized protein</fullName>
    </submittedName>
</protein>
<gene>
    <name evidence="1" type="ORF">S01H4_60871</name>
</gene>